<dbReference type="Proteomes" id="UP000271678">
    <property type="component" value="Unassembled WGS sequence"/>
</dbReference>
<reference evidence="1 2" key="1">
    <citation type="submission" date="2018-11" db="EMBL/GenBank/DDBJ databases">
        <title>Draft genome of Simplicispira Flexivirga sp. BO-16.</title>
        <authorList>
            <person name="Im W.T."/>
        </authorList>
    </citation>
    <scope>NUCLEOTIDE SEQUENCE [LARGE SCALE GENOMIC DNA]</scope>
    <source>
        <strain evidence="1 2">BO-16</strain>
    </source>
</reference>
<name>A0A3M9M795_9MICO</name>
<keyword evidence="2" id="KW-1185">Reference proteome</keyword>
<dbReference type="EMBL" id="RJJQ01000012">
    <property type="protein sequence ID" value="RNI21087.1"/>
    <property type="molecule type" value="Genomic_DNA"/>
</dbReference>
<evidence type="ECO:0000313" key="2">
    <source>
        <dbReference type="Proteomes" id="UP000271678"/>
    </source>
</evidence>
<evidence type="ECO:0000313" key="1">
    <source>
        <dbReference type="EMBL" id="RNI21087.1"/>
    </source>
</evidence>
<comment type="caution">
    <text evidence="1">The sequence shown here is derived from an EMBL/GenBank/DDBJ whole genome shotgun (WGS) entry which is preliminary data.</text>
</comment>
<organism evidence="1 2">
    <name type="scientific">Flexivirga caeni</name>
    <dbReference type="NCBI Taxonomy" id="2294115"/>
    <lineage>
        <taxon>Bacteria</taxon>
        <taxon>Bacillati</taxon>
        <taxon>Actinomycetota</taxon>
        <taxon>Actinomycetes</taxon>
        <taxon>Micrococcales</taxon>
        <taxon>Dermacoccaceae</taxon>
        <taxon>Flexivirga</taxon>
    </lineage>
</organism>
<gene>
    <name evidence="1" type="ORF">EFY87_12475</name>
</gene>
<proteinExistence type="predicted"/>
<sequence>MSSRYFSNSTSVLRIAADKDHFRLRFGSRMTGVWCLATPSGRSYLRMVLVSHAQVISRRMDDSYSTEYLASLRRWITVVGGLRELERSHDPTGSSGWGHGPA</sequence>
<dbReference type="RefSeq" id="WP_148043319.1">
    <property type="nucleotide sequence ID" value="NZ_RJJQ01000012.1"/>
</dbReference>
<accession>A0A3M9M795</accession>
<dbReference type="AlphaFoldDB" id="A0A3M9M795"/>
<protein>
    <submittedName>
        <fullName evidence="1">Uncharacterized protein</fullName>
    </submittedName>
</protein>